<keyword evidence="3" id="KW-1185">Reference proteome</keyword>
<dbReference type="AlphaFoldDB" id="A0A2A6BLZ1"/>
<evidence type="ECO:0000256" key="1">
    <source>
        <dbReference type="SAM" id="MobiDB-lite"/>
    </source>
</evidence>
<feature type="region of interest" description="Disordered" evidence="1">
    <location>
        <begin position="71"/>
        <end position="99"/>
    </location>
</feature>
<accession>A0A2A6BLZ1</accession>
<feature type="region of interest" description="Disordered" evidence="1">
    <location>
        <begin position="116"/>
        <end position="158"/>
    </location>
</feature>
<accession>A0A8R1V4D9</accession>
<organism evidence="2 3">
    <name type="scientific">Pristionchus pacificus</name>
    <name type="common">Parasitic nematode worm</name>
    <dbReference type="NCBI Taxonomy" id="54126"/>
    <lineage>
        <taxon>Eukaryota</taxon>
        <taxon>Metazoa</taxon>
        <taxon>Ecdysozoa</taxon>
        <taxon>Nematoda</taxon>
        <taxon>Chromadorea</taxon>
        <taxon>Rhabditida</taxon>
        <taxon>Rhabditina</taxon>
        <taxon>Diplogasteromorpha</taxon>
        <taxon>Diplogasteroidea</taxon>
        <taxon>Neodiplogasteridae</taxon>
        <taxon>Pristionchus</taxon>
    </lineage>
</organism>
<dbReference type="Proteomes" id="UP000005239">
    <property type="component" value="Unassembled WGS sequence"/>
</dbReference>
<sequence length="158" mass="17509">MEVNDQLAIILTVLYSPCSGSASDSVEQSSSSTLIVDLETLKPKTRNWRSKIKPMLAVAEPVEEGVVDGLPEATQPEEARNAPEKNGKTKETTVSHVAWKWGRDQRSNYNMRSKIKDQQQLTISPGRAHVRRRRKERPLQAAECGVNAPPSSLLCLST</sequence>
<reference evidence="3" key="1">
    <citation type="journal article" date="2008" name="Nat. Genet.">
        <title>The Pristionchus pacificus genome provides a unique perspective on nematode lifestyle and parasitism.</title>
        <authorList>
            <person name="Dieterich C."/>
            <person name="Clifton S.W."/>
            <person name="Schuster L.N."/>
            <person name="Chinwalla A."/>
            <person name="Delehaunty K."/>
            <person name="Dinkelacker I."/>
            <person name="Fulton L."/>
            <person name="Fulton R."/>
            <person name="Godfrey J."/>
            <person name="Minx P."/>
            <person name="Mitreva M."/>
            <person name="Roeseler W."/>
            <person name="Tian H."/>
            <person name="Witte H."/>
            <person name="Yang S.P."/>
            <person name="Wilson R.K."/>
            <person name="Sommer R.J."/>
        </authorList>
    </citation>
    <scope>NUCLEOTIDE SEQUENCE [LARGE SCALE GENOMIC DNA]</scope>
    <source>
        <strain evidence="3">PS312</strain>
    </source>
</reference>
<name>A0A2A6BLZ1_PRIPA</name>
<protein>
    <submittedName>
        <fullName evidence="2">Uncharacterized protein</fullName>
    </submittedName>
</protein>
<evidence type="ECO:0000313" key="3">
    <source>
        <dbReference type="Proteomes" id="UP000005239"/>
    </source>
</evidence>
<proteinExistence type="predicted"/>
<gene>
    <name evidence="2" type="primary">WBGene00282389</name>
</gene>
<feature type="compositionally biased region" description="Basic and acidic residues" evidence="1">
    <location>
        <begin position="77"/>
        <end position="93"/>
    </location>
</feature>
<dbReference type="EnsemblMetazoa" id="PPA44020.1">
    <property type="protein sequence ID" value="PPA44020.1"/>
    <property type="gene ID" value="WBGene00282389"/>
</dbReference>
<reference evidence="2" key="2">
    <citation type="submission" date="2022-06" db="UniProtKB">
        <authorList>
            <consortium name="EnsemblMetazoa"/>
        </authorList>
    </citation>
    <scope>IDENTIFICATION</scope>
    <source>
        <strain evidence="2">PS312</strain>
    </source>
</reference>
<evidence type="ECO:0000313" key="2">
    <source>
        <dbReference type="EnsemblMetazoa" id="PPA44020.1"/>
    </source>
</evidence>